<keyword evidence="9 11" id="KW-0131">Cell cycle</keyword>
<dbReference type="InterPro" id="IPR008881">
    <property type="entry name" value="Trigger_fac_ribosome-bd_bac"/>
</dbReference>
<dbReference type="PIRSF" id="PIRSF003095">
    <property type="entry name" value="Trigger_factor"/>
    <property type="match status" value="1"/>
</dbReference>
<keyword evidence="7 11" id="KW-0143">Chaperone</keyword>
<dbReference type="PANTHER" id="PTHR30560">
    <property type="entry name" value="TRIGGER FACTOR CHAPERONE AND PEPTIDYL-PROLYL CIS/TRANS ISOMERASE"/>
    <property type="match status" value="1"/>
</dbReference>
<organism evidence="15 16">
    <name type="scientific">Oceanospirillum multiglobuliferum</name>
    <dbReference type="NCBI Taxonomy" id="64969"/>
    <lineage>
        <taxon>Bacteria</taxon>
        <taxon>Pseudomonadati</taxon>
        <taxon>Pseudomonadota</taxon>
        <taxon>Gammaproteobacteria</taxon>
        <taxon>Oceanospirillales</taxon>
        <taxon>Oceanospirillaceae</taxon>
        <taxon>Oceanospirillum</taxon>
    </lineage>
</organism>
<dbReference type="Gene3D" id="3.10.50.40">
    <property type="match status" value="1"/>
</dbReference>
<dbReference type="FunFam" id="3.10.50.40:FF:000001">
    <property type="entry name" value="Trigger factor"/>
    <property type="match status" value="1"/>
</dbReference>
<keyword evidence="6 11" id="KW-0697">Rotamase</keyword>
<dbReference type="PANTHER" id="PTHR30560:SF3">
    <property type="entry name" value="TRIGGER FACTOR-LIKE PROTEIN TIG, CHLOROPLASTIC"/>
    <property type="match status" value="1"/>
</dbReference>
<dbReference type="GO" id="GO:0051301">
    <property type="term" value="P:cell division"/>
    <property type="evidence" value="ECO:0007669"/>
    <property type="project" value="UniProtKB-KW"/>
</dbReference>
<comment type="similarity">
    <text evidence="2 11 13">Belongs to the FKBP-type PPIase family. Tig subfamily.</text>
</comment>
<dbReference type="GO" id="GO:0043022">
    <property type="term" value="F:ribosome binding"/>
    <property type="evidence" value="ECO:0007669"/>
    <property type="project" value="TreeGrafter"/>
</dbReference>
<keyword evidence="5 11" id="KW-0132">Cell division</keyword>
<dbReference type="GO" id="GO:0015031">
    <property type="term" value="P:protein transport"/>
    <property type="evidence" value="ECO:0007669"/>
    <property type="project" value="UniProtKB-UniRule"/>
</dbReference>
<dbReference type="EMBL" id="MTSM01000011">
    <property type="protein sequence ID" value="OPX55205.1"/>
    <property type="molecule type" value="Genomic_DNA"/>
</dbReference>
<evidence type="ECO:0000256" key="2">
    <source>
        <dbReference type="ARBA" id="ARBA00005464"/>
    </source>
</evidence>
<dbReference type="AlphaFoldDB" id="A0A1T4R6S4"/>
<evidence type="ECO:0000256" key="8">
    <source>
        <dbReference type="ARBA" id="ARBA00023235"/>
    </source>
</evidence>
<dbReference type="InterPro" id="IPR037041">
    <property type="entry name" value="Trigger_fac_C_sf"/>
</dbReference>
<dbReference type="Pfam" id="PF05697">
    <property type="entry name" value="Trigger_N"/>
    <property type="match status" value="1"/>
</dbReference>
<dbReference type="InterPro" id="IPR005215">
    <property type="entry name" value="Trig_fac"/>
</dbReference>
<dbReference type="InterPro" id="IPR036611">
    <property type="entry name" value="Trigger_fac_ribosome-bd_sf"/>
</dbReference>
<evidence type="ECO:0000256" key="5">
    <source>
        <dbReference type="ARBA" id="ARBA00022618"/>
    </source>
</evidence>
<comment type="subcellular location">
    <subcellularLocation>
        <location evidence="11">Cytoplasm</location>
    </subcellularLocation>
    <text evidence="11">About half TF is bound to the ribosome near the polypeptide exit tunnel while the other half is free in the cytoplasm.</text>
</comment>
<evidence type="ECO:0000256" key="13">
    <source>
        <dbReference type="RuleBase" id="RU003914"/>
    </source>
</evidence>
<sequence length="435" mass="48044">MQVSVETTSGLERRVTIQVPAARVDEAVEARLKQTAKSARINGFRRGKVPMNFVRRQFGDEVRAEVVSEVIRTQYVEAITQEKLNPAGYPDIEAKVNEAGKDLEFVATLEVYPEVAVAPLSDVTIEKPVASVTDADLDKMIDVLRDQQAKYEVVERAATEADRVNIDFEGFIDGEAFEGGKAEGHDLGLSSGTFIPGFEAQLVGTSAGEEKDVNVTFPEDYQAEQLKGKDAVFKVKINSVSEKKQPELNEDFFKLYGVEEGGVEAFRADVKKNMTRELAQTVKNKVKEQVVNALIAGNEFDVPKALIDNEVNALRQQAVQQFGGGQQFDASMLPAELFSEQAIKRVKLGLLMASVVEAKEIKVDDAEIRAYVETLAESYQDPQQVVEYYMSNQQMRQQLESAVLEEKVVEALLAEAAVAETEMSYDDAIKPATAE</sequence>
<dbReference type="InterPro" id="IPR046357">
    <property type="entry name" value="PPIase_dom_sf"/>
</dbReference>
<dbReference type="Pfam" id="PF00254">
    <property type="entry name" value="FKBP_C"/>
    <property type="match status" value="1"/>
</dbReference>
<dbReference type="SUPFAM" id="SSF102735">
    <property type="entry name" value="Trigger factor ribosome-binding domain"/>
    <property type="match status" value="1"/>
</dbReference>
<dbReference type="InterPro" id="IPR001179">
    <property type="entry name" value="PPIase_FKBP_dom"/>
</dbReference>
<dbReference type="Pfam" id="PF05698">
    <property type="entry name" value="Trigger_C"/>
    <property type="match status" value="1"/>
</dbReference>
<dbReference type="PROSITE" id="PS50059">
    <property type="entry name" value="FKBP_PPIASE"/>
    <property type="match status" value="1"/>
</dbReference>
<dbReference type="Gene3D" id="3.30.70.1050">
    <property type="entry name" value="Trigger factor ribosome-binding domain"/>
    <property type="match status" value="1"/>
</dbReference>
<dbReference type="InterPro" id="IPR027304">
    <property type="entry name" value="Trigger_fact/SurA_dom_sf"/>
</dbReference>
<dbReference type="GO" id="GO:0003755">
    <property type="term" value="F:peptidyl-prolyl cis-trans isomerase activity"/>
    <property type="evidence" value="ECO:0007669"/>
    <property type="project" value="UniProtKB-UniRule"/>
</dbReference>
<evidence type="ECO:0000256" key="12">
    <source>
        <dbReference type="PROSITE-ProRule" id="PRU00277"/>
    </source>
</evidence>
<name>A0A1T4R6S4_9GAMM</name>
<evidence type="ECO:0000313" key="16">
    <source>
        <dbReference type="Proteomes" id="UP000191418"/>
    </source>
</evidence>
<gene>
    <name evidence="11" type="primary">tig</name>
    <name evidence="15" type="ORF">BTE48_09700</name>
</gene>
<accession>A0A1T4R6S4</accession>
<protein>
    <recommendedName>
        <fullName evidence="4 11">Trigger factor</fullName>
        <shortName evidence="11">TF</shortName>
        <ecNumber evidence="3 11">5.2.1.8</ecNumber>
    </recommendedName>
    <alternativeName>
        <fullName evidence="10 11">PPIase</fullName>
    </alternativeName>
</protein>
<dbReference type="RefSeq" id="WP_078745779.1">
    <property type="nucleotide sequence ID" value="NZ_FUXG01000014.1"/>
</dbReference>
<comment type="caution">
    <text evidence="15">The sequence shown here is derived from an EMBL/GenBank/DDBJ whole genome shotgun (WGS) entry which is preliminary data.</text>
</comment>
<evidence type="ECO:0000256" key="7">
    <source>
        <dbReference type="ARBA" id="ARBA00023186"/>
    </source>
</evidence>
<dbReference type="EC" id="5.2.1.8" evidence="3 11"/>
<evidence type="ECO:0000256" key="4">
    <source>
        <dbReference type="ARBA" id="ARBA00016902"/>
    </source>
</evidence>
<dbReference type="GO" id="GO:0005737">
    <property type="term" value="C:cytoplasm"/>
    <property type="evidence" value="ECO:0007669"/>
    <property type="project" value="UniProtKB-SubCell"/>
</dbReference>
<feature type="domain" description="PPIase FKBP-type" evidence="14">
    <location>
        <begin position="161"/>
        <end position="243"/>
    </location>
</feature>
<evidence type="ECO:0000256" key="1">
    <source>
        <dbReference type="ARBA" id="ARBA00000971"/>
    </source>
</evidence>
<evidence type="ECO:0000256" key="10">
    <source>
        <dbReference type="ARBA" id="ARBA00029986"/>
    </source>
</evidence>
<dbReference type="STRING" id="64969.SAMN02745127_02207"/>
<reference evidence="15 16" key="1">
    <citation type="submission" date="2017-01" db="EMBL/GenBank/DDBJ databases">
        <title>Genome Sequencing of a Marine Spirillum, Oceanospirillum multiglobuliferum ATCC 33336, from Japan.</title>
        <authorList>
            <person name="Carney J.G."/>
            <person name="Trachtenberg A.M."/>
            <person name="Rheaume B.A."/>
            <person name="Linnane J.D."/>
            <person name="Pitts N.L."/>
            <person name="Mykles D.L."/>
            <person name="Maclea K.S."/>
        </authorList>
    </citation>
    <scope>NUCLEOTIDE SEQUENCE [LARGE SCALE GENOMIC DNA]</scope>
    <source>
        <strain evidence="15 16">ATCC 33336</strain>
    </source>
</reference>
<evidence type="ECO:0000259" key="14">
    <source>
        <dbReference type="PROSITE" id="PS50059"/>
    </source>
</evidence>
<evidence type="ECO:0000256" key="11">
    <source>
        <dbReference type="HAMAP-Rule" id="MF_00303"/>
    </source>
</evidence>
<dbReference type="SUPFAM" id="SSF109998">
    <property type="entry name" value="Triger factor/SurA peptide-binding domain-like"/>
    <property type="match status" value="1"/>
</dbReference>
<comment type="domain">
    <text evidence="11">Consists of 3 domains; the N-terminus binds the ribosome, the middle domain has PPIase activity, while the C-terminus has intrinsic chaperone activity on its own.</text>
</comment>
<evidence type="ECO:0000256" key="6">
    <source>
        <dbReference type="ARBA" id="ARBA00023110"/>
    </source>
</evidence>
<evidence type="ECO:0000313" key="15">
    <source>
        <dbReference type="EMBL" id="OPX55205.1"/>
    </source>
</evidence>
<keyword evidence="16" id="KW-1185">Reference proteome</keyword>
<comment type="catalytic activity">
    <reaction evidence="1 11 12">
        <text>[protein]-peptidylproline (omega=180) = [protein]-peptidylproline (omega=0)</text>
        <dbReference type="Rhea" id="RHEA:16237"/>
        <dbReference type="Rhea" id="RHEA-COMP:10747"/>
        <dbReference type="Rhea" id="RHEA-COMP:10748"/>
        <dbReference type="ChEBI" id="CHEBI:83833"/>
        <dbReference type="ChEBI" id="CHEBI:83834"/>
        <dbReference type="EC" id="5.2.1.8"/>
    </reaction>
</comment>
<dbReference type="GO" id="GO:0051083">
    <property type="term" value="P:'de novo' cotranslational protein folding"/>
    <property type="evidence" value="ECO:0007669"/>
    <property type="project" value="TreeGrafter"/>
</dbReference>
<dbReference type="InterPro" id="IPR008880">
    <property type="entry name" value="Trigger_fac_C"/>
</dbReference>
<proteinExistence type="inferred from homology"/>
<evidence type="ECO:0000256" key="9">
    <source>
        <dbReference type="ARBA" id="ARBA00023306"/>
    </source>
</evidence>
<dbReference type="NCBIfam" id="TIGR00115">
    <property type="entry name" value="tig"/>
    <property type="match status" value="1"/>
</dbReference>
<dbReference type="GO" id="GO:0044183">
    <property type="term" value="F:protein folding chaperone"/>
    <property type="evidence" value="ECO:0007669"/>
    <property type="project" value="TreeGrafter"/>
</dbReference>
<dbReference type="Gene3D" id="1.10.3120.10">
    <property type="entry name" value="Trigger factor, C-terminal domain"/>
    <property type="match status" value="1"/>
</dbReference>
<evidence type="ECO:0000256" key="3">
    <source>
        <dbReference type="ARBA" id="ARBA00013194"/>
    </source>
</evidence>
<keyword evidence="8 11" id="KW-0413">Isomerase</keyword>
<dbReference type="OrthoDB" id="9767721at2"/>
<dbReference type="HAMAP" id="MF_00303">
    <property type="entry name" value="Trigger_factor_Tig"/>
    <property type="match status" value="1"/>
</dbReference>
<dbReference type="SUPFAM" id="SSF54534">
    <property type="entry name" value="FKBP-like"/>
    <property type="match status" value="1"/>
</dbReference>
<comment type="function">
    <text evidence="11">Involved in protein export. Acts as a chaperone by maintaining the newly synthesized protein in an open conformation. Functions as a peptidyl-prolyl cis-trans isomerase.</text>
</comment>
<dbReference type="Proteomes" id="UP000191418">
    <property type="component" value="Unassembled WGS sequence"/>
</dbReference>
<keyword evidence="11" id="KW-0963">Cytoplasm</keyword>
<dbReference type="GO" id="GO:0043335">
    <property type="term" value="P:protein unfolding"/>
    <property type="evidence" value="ECO:0007669"/>
    <property type="project" value="TreeGrafter"/>
</dbReference>